<proteinExistence type="predicted"/>
<sequence length="148" mass="16313">MVVYTLFTHSNSTQEQREYAQFLAVQILPGFYALQTLLIRLGSGKRLGSAGCRAALFASTTAQGVKTQLNEIVSSRARPQICLMASWAVCLAYTLVWQQSSKAAACPYVVTFYSPQPRKVEAQPLLGDVEALFSLLLRKKTPRALARV</sequence>
<protein>
    <submittedName>
        <fullName evidence="1">Uncharacterized protein</fullName>
    </submittedName>
</protein>
<organism evidence="1 2">
    <name type="scientific">Pseudomonas weihenstephanensis</name>
    <dbReference type="NCBI Taxonomy" id="1608994"/>
    <lineage>
        <taxon>Bacteria</taxon>
        <taxon>Pseudomonadati</taxon>
        <taxon>Pseudomonadota</taxon>
        <taxon>Gammaproteobacteria</taxon>
        <taxon>Pseudomonadales</taxon>
        <taxon>Pseudomonadaceae</taxon>
        <taxon>Pseudomonas</taxon>
    </lineage>
</organism>
<reference evidence="1 2" key="1">
    <citation type="submission" date="2020-01" db="EMBL/GenBank/DDBJ databases">
        <title>Comparative genomics of meat spoilage bacteria.</title>
        <authorList>
            <person name="Hilgarth M."/>
            <person name="Vogel R.F."/>
        </authorList>
    </citation>
    <scope>NUCLEOTIDE SEQUENCE [LARGE SCALE GENOMIC DNA]</scope>
    <source>
        <strain evidence="1 2">TMW2.2077</strain>
    </source>
</reference>
<dbReference type="EMBL" id="JAAEBW010000016">
    <property type="protein sequence ID" value="MBM1197555.1"/>
    <property type="molecule type" value="Genomic_DNA"/>
</dbReference>
<evidence type="ECO:0000313" key="2">
    <source>
        <dbReference type="Proteomes" id="UP000809529"/>
    </source>
</evidence>
<comment type="caution">
    <text evidence="1">The sequence shown here is derived from an EMBL/GenBank/DDBJ whole genome shotgun (WGS) entry which is preliminary data.</text>
</comment>
<accession>A0ABS1ZM35</accession>
<keyword evidence="2" id="KW-1185">Reference proteome</keyword>
<name>A0ABS1ZM35_9PSED</name>
<evidence type="ECO:0000313" key="1">
    <source>
        <dbReference type="EMBL" id="MBM1197555.1"/>
    </source>
</evidence>
<dbReference type="Proteomes" id="UP000809529">
    <property type="component" value="Unassembled WGS sequence"/>
</dbReference>
<dbReference type="RefSeq" id="WP_203303763.1">
    <property type="nucleotide sequence ID" value="NZ_JAAEBW010000016.1"/>
</dbReference>
<gene>
    <name evidence="1" type="ORF">GYN02_20535</name>
</gene>